<proteinExistence type="predicted"/>
<protein>
    <recommendedName>
        <fullName evidence="3">Hemolysin</fullName>
    </recommendedName>
</protein>
<accession>A0A521D2H7</accession>
<dbReference type="RefSeq" id="WP_142636759.1">
    <property type="nucleotide sequence ID" value="NZ_CANLVA010000001.1"/>
</dbReference>
<dbReference type="AlphaFoldDB" id="A0A521D2H7"/>
<reference evidence="1 2" key="1">
    <citation type="submission" date="2017-05" db="EMBL/GenBank/DDBJ databases">
        <authorList>
            <person name="Varghese N."/>
            <person name="Submissions S."/>
        </authorList>
    </citation>
    <scope>NUCLEOTIDE SEQUENCE [LARGE SCALE GENOMIC DNA]</scope>
    <source>
        <strain evidence="1 2">DSM 28009</strain>
    </source>
</reference>
<dbReference type="InterPro" id="IPR005590">
    <property type="entry name" value="DUF333"/>
</dbReference>
<dbReference type="Pfam" id="PF03891">
    <property type="entry name" value="DUF333"/>
    <property type="match status" value="1"/>
</dbReference>
<evidence type="ECO:0000313" key="1">
    <source>
        <dbReference type="EMBL" id="SMO65877.1"/>
    </source>
</evidence>
<evidence type="ECO:0000313" key="2">
    <source>
        <dbReference type="Proteomes" id="UP000319555"/>
    </source>
</evidence>
<organism evidence="1 2">
    <name type="scientific">Ruegeria faecimaris</name>
    <dbReference type="NCBI Taxonomy" id="686389"/>
    <lineage>
        <taxon>Bacteria</taxon>
        <taxon>Pseudomonadati</taxon>
        <taxon>Pseudomonadota</taxon>
        <taxon>Alphaproteobacteria</taxon>
        <taxon>Rhodobacterales</taxon>
        <taxon>Roseobacteraceae</taxon>
        <taxon>Ruegeria</taxon>
    </lineage>
</organism>
<evidence type="ECO:0008006" key="3">
    <source>
        <dbReference type="Google" id="ProtNLM"/>
    </source>
</evidence>
<dbReference type="EMBL" id="FXTE01000004">
    <property type="protein sequence ID" value="SMO65877.1"/>
    <property type="molecule type" value="Genomic_DNA"/>
</dbReference>
<gene>
    <name evidence="1" type="ORF">SAMN06265380_104166</name>
</gene>
<name>A0A521D2H7_9RHOB</name>
<dbReference type="PROSITE" id="PS51257">
    <property type="entry name" value="PROKAR_LIPOPROTEIN"/>
    <property type="match status" value="1"/>
</dbReference>
<dbReference type="Proteomes" id="UP000319555">
    <property type="component" value="Unassembled WGS sequence"/>
</dbReference>
<dbReference type="OrthoDB" id="148878at2"/>
<sequence>MFRIGLTFGVCATLAACSEEQAVNSNPQLPNPSAIYCIDSGGRYEIRDGENGQTGVCILPDGTEKNAWEYFRAKNQG</sequence>
<keyword evidence="2" id="KW-1185">Reference proteome</keyword>